<dbReference type="Gene3D" id="1.20.5.170">
    <property type="match status" value="1"/>
</dbReference>
<dbReference type="InterPro" id="IPR050936">
    <property type="entry name" value="AP-1-like"/>
</dbReference>
<feature type="compositionally biased region" description="Basic and acidic residues" evidence="4">
    <location>
        <begin position="36"/>
        <end position="68"/>
    </location>
</feature>
<evidence type="ECO:0008006" key="7">
    <source>
        <dbReference type="Google" id="ProtNLM"/>
    </source>
</evidence>
<evidence type="ECO:0000313" key="6">
    <source>
        <dbReference type="Proteomes" id="UP000887226"/>
    </source>
</evidence>
<feature type="compositionally biased region" description="Polar residues" evidence="4">
    <location>
        <begin position="1"/>
        <end position="10"/>
    </location>
</feature>
<comment type="subcellular location">
    <subcellularLocation>
        <location evidence="2">Cytoplasm</location>
    </subcellularLocation>
    <subcellularLocation>
        <location evidence="1">Nucleus</location>
    </subcellularLocation>
</comment>
<dbReference type="SUPFAM" id="SSF57959">
    <property type="entry name" value="Leucine zipper domain"/>
    <property type="match status" value="1"/>
</dbReference>
<dbReference type="EMBL" id="MU254120">
    <property type="protein sequence ID" value="KAG9242046.1"/>
    <property type="molecule type" value="Genomic_DNA"/>
</dbReference>
<evidence type="ECO:0000256" key="4">
    <source>
        <dbReference type="SAM" id="MobiDB-lite"/>
    </source>
</evidence>
<organism evidence="5 6">
    <name type="scientific">Calycina marina</name>
    <dbReference type="NCBI Taxonomy" id="1763456"/>
    <lineage>
        <taxon>Eukaryota</taxon>
        <taxon>Fungi</taxon>
        <taxon>Dikarya</taxon>
        <taxon>Ascomycota</taxon>
        <taxon>Pezizomycotina</taxon>
        <taxon>Leotiomycetes</taxon>
        <taxon>Helotiales</taxon>
        <taxon>Pezizellaceae</taxon>
        <taxon>Calycina</taxon>
    </lineage>
</organism>
<accession>A0A9P7YYG4</accession>
<evidence type="ECO:0000256" key="3">
    <source>
        <dbReference type="ARBA" id="ARBA00023242"/>
    </source>
</evidence>
<feature type="compositionally biased region" description="Polar residues" evidence="4">
    <location>
        <begin position="17"/>
        <end position="27"/>
    </location>
</feature>
<dbReference type="GO" id="GO:0000976">
    <property type="term" value="F:transcription cis-regulatory region binding"/>
    <property type="evidence" value="ECO:0007669"/>
    <property type="project" value="InterPro"/>
</dbReference>
<dbReference type="OrthoDB" id="2590011at2759"/>
<comment type="caution">
    <text evidence="5">The sequence shown here is derived from an EMBL/GenBank/DDBJ whole genome shotgun (WGS) entry which is preliminary data.</text>
</comment>
<dbReference type="InterPro" id="IPR023167">
    <property type="entry name" value="Yap1_redox_dom_sf"/>
</dbReference>
<sequence length="359" mass="39422">MASGYQQDPSSGGAYGSTGSQSDSARSPSGLLGFFKSDKKPSRGEDNPPKRRGPKPDSKPALTRRQELNRQAQRTHRERKELYIKAMEQEILRLKESFSKTTRDKDSLAEENRQLKLLLAHNGIAWPGTGTEDLQRNPDPDPSNGYTSTASMSGSYAPGSTGYSPSPNHSNFNFNGGPVNVTHGNGRSMNKQQVQPGVDYDQAGIDFVLTLERPCMTHMQFLVERSAEEGGEPCGHALMASCPPDPFPGEDIPFGHSTGHLNGEPKTWDISKSDLAYLLDLSKRLNLGGEITPVMAWGMVLSHKRFSELKTEDFSSICLDLGAKIRCYGFGAVLEEFEVRDALESVFYNKSDVCIQPLS</sequence>
<dbReference type="Proteomes" id="UP000887226">
    <property type="component" value="Unassembled WGS sequence"/>
</dbReference>
<evidence type="ECO:0000313" key="5">
    <source>
        <dbReference type="EMBL" id="KAG9242046.1"/>
    </source>
</evidence>
<dbReference type="PANTHER" id="PTHR40621:SF6">
    <property type="entry name" value="AP-1-LIKE TRANSCRIPTION FACTOR YAP1-RELATED"/>
    <property type="match status" value="1"/>
</dbReference>
<dbReference type="Gene3D" id="1.10.238.100">
    <property type="entry name" value="YAP1 redox domain. Chain B"/>
    <property type="match status" value="1"/>
</dbReference>
<feature type="compositionally biased region" description="Polar residues" evidence="4">
    <location>
        <begin position="144"/>
        <end position="154"/>
    </location>
</feature>
<dbReference type="GO" id="GO:0001228">
    <property type="term" value="F:DNA-binding transcription activator activity, RNA polymerase II-specific"/>
    <property type="evidence" value="ECO:0007669"/>
    <property type="project" value="TreeGrafter"/>
</dbReference>
<evidence type="ECO:0000256" key="1">
    <source>
        <dbReference type="ARBA" id="ARBA00004123"/>
    </source>
</evidence>
<dbReference type="InterPro" id="IPR046347">
    <property type="entry name" value="bZIP_sf"/>
</dbReference>
<dbReference type="GO" id="GO:0090575">
    <property type="term" value="C:RNA polymerase II transcription regulator complex"/>
    <property type="evidence" value="ECO:0007669"/>
    <property type="project" value="TreeGrafter"/>
</dbReference>
<keyword evidence="3" id="KW-0539">Nucleus</keyword>
<reference evidence="5" key="1">
    <citation type="journal article" date="2021" name="IMA Fungus">
        <title>Genomic characterization of three marine fungi, including Emericellopsis atlantica sp. nov. with signatures of a generalist lifestyle and marine biomass degradation.</title>
        <authorList>
            <person name="Hagestad O.C."/>
            <person name="Hou L."/>
            <person name="Andersen J.H."/>
            <person name="Hansen E.H."/>
            <person name="Altermark B."/>
            <person name="Li C."/>
            <person name="Kuhnert E."/>
            <person name="Cox R.J."/>
            <person name="Crous P.W."/>
            <person name="Spatafora J.W."/>
            <person name="Lail K."/>
            <person name="Amirebrahimi M."/>
            <person name="Lipzen A."/>
            <person name="Pangilinan J."/>
            <person name="Andreopoulos W."/>
            <person name="Hayes R.D."/>
            <person name="Ng V."/>
            <person name="Grigoriev I.V."/>
            <person name="Jackson S.A."/>
            <person name="Sutton T.D.S."/>
            <person name="Dobson A.D.W."/>
            <person name="Rama T."/>
        </authorList>
    </citation>
    <scope>NUCLEOTIDE SEQUENCE</scope>
    <source>
        <strain evidence="5">TRa3180A</strain>
    </source>
</reference>
<feature type="compositionally biased region" description="Polar residues" evidence="4">
    <location>
        <begin position="182"/>
        <end position="195"/>
    </location>
</feature>
<dbReference type="AlphaFoldDB" id="A0A9P7YYG4"/>
<feature type="compositionally biased region" description="Low complexity" evidence="4">
    <location>
        <begin position="164"/>
        <end position="178"/>
    </location>
</feature>
<feature type="region of interest" description="Disordered" evidence="4">
    <location>
        <begin position="1"/>
        <end position="77"/>
    </location>
</feature>
<protein>
    <recommendedName>
        <fullName evidence="7">BZIP domain-containing protein</fullName>
    </recommendedName>
</protein>
<evidence type="ECO:0000256" key="2">
    <source>
        <dbReference type="ARBA" id="ARBA00004496"/>
    </source>
</evidence>
<name>A0A9P7YYG4_9HELO</name>
<feature type="region of interest" description="Disordered" evidence="4">
    <location>
        <begin position="127"/>
        <end position="196"/>
    </location>
</feature>
<dbReference type="SUPFAM" id="SSF111430">
    <property type="entry name" value="YAP1 redox domain"/>
    <property type="match status" value="1"/>
</dbReference>
<dbReference type="PANTHER" id="PTHR40621">
    <property type="entry name" value="TRANSCRIPTION FACTOR KAPC-RELATED"/>
    <property type="match status" value="1"/>
</dbReference>
<dbReference type="CDD" id="cd14688">
    <property type="entry name" value="bZIP_YAP"/>
    <property type="match status" value="1"/>
</dbReference>
<proteinExistence type="predicted"/>
<gene>
    <name evidence="5" type="ORF">BJ878DRAFT_426757</name>
</gene>
<dbReference type="GO" id="GO:0005737">
    <property type="term" value="C:cytoplasm"/>
    <property type="evidence" value="ECO:0007669"/>
    <property type="project" value="UniProtKB-SubCell"/>
</dbReference>
<keyword evidence="6" id="KW-1185">Reference proteome</keyword>